<evidence type="ECO:0000256" key="6">
    <source>
        <dbReference type="ARBA" id="ARBA00022989"/>
    </source>
</evidence>
<name>A0A0D8XL21_DICVI</name>
<dbReference type="InterPro" id="IPR005282">
    <property type="entry name" value="LC_transporter"/>
</dbReference>
<dbReference type="SMART" id="SM00679">
    <property type="entry name" value="CTNS"/>
    <property type="match status" value="2"/>
</dbReference>
<feature type="transmembrane region" description="Helical" evidence="10">
    <location>
        <begin position="181"/>
        <end position="200"/>
    </location>
</feature>
<protein>
    <submittedName>
        <fullName evidence="11">Lysosomal Cystine Transporter</fullName>
    </submittedName>
</protein>
<evidence type="ECO:0000256" key="10">
    <source>
        <dbReference type="SAM" id="Phobius"/>
    </source>
</evidence>
<evidence type="ECO:0000313" key="11">
    <source>
        <dbReference type="EMBL" id="KJH45313.1"/>
    </source>
</evidence>
<dbReference type="AlphaFoldDB" id="A0A0D8XL21"/>
<dbReference type="GO" id="GO:0005765">
    <property type="term" value="C:lysosomal membrane"/>
    <property type="evidence" value="ECO:0007669"/>
    <property type="project" value="TreeGrafter"/>
</dbReference>
<evidence type="ECO:0000256" key="5">
    <source>
        <dbReference type="ARBA" id="ARBA00022737"/>
    </source>
</evidence>
<dbReference type="Gene3D" id="1.20.1280.290">
    <property type="match status" value="1"/>
</dbReference>
<evidence type="ECO:0000256" key="3">
    <source>
        <dbReference type="ARBA" id="ARBA00022448"/>
    </source>
</evidence>
<proteinExistence type="inferred from homology"/>
<dbReference type="GO" id="GO:0015184">
    <property type="term" value="F:L-cystine transmembrane transporter activity"/>
    <property type="evidence" value="ECO:0007669"/>
    <property type="project" value="TreeGrafter"/>
</dbReference>
<evidence type="ECO:0000313" key="12">
    <source>
        <dbReference type="Proteomes" id="UP000053766"/>
    </source>
</evidence>
<dbReference type="Proteomes" id="UP000053766">
    <property type="component" value="Unassembled WGS sequence"/>
</dbReference>
<sequence length="243" mass="27948">MSTKILRIEDAFVRVTVIKSHYVNDLTTIVGWIYFFAWSLSFYPQIYLNFKRKSVTGLKFDFLLLNVIGFLAYSMYNLFMYFDPNVQIEYQHEHPRSPIPVLLNDVIFALHALAACIITVLQCFLYEMYFNFQRKSTVGWSIGNVLLDFTGGSMDILQMVLQCMNNNDWVAFIGNPVKFGLGLVSISFDIIFIIQHYVLYKGVEVVHAEYEGVQNPDALQSSPTTNHRNISSSHESILEDVPI</sequence>
<evidence type="ECO:0000256" key="7">
    <source>
        <dbReference type="ARBA" id="ARBA00023136"/>
    </source>
</evidence>
<evidence type="ECO:0000256" key="9">
    <source>
        <dbReference type="SAM" id="MobiDB-lite"/>
    </source>
</evidence>
<dbReference type="PANTHER" id="PTHR13131:SF5">
    <property type="entry name" value="CYSTINOSIN"/>
    <property type="match status" value="1"/>
</dbReference>
<dbReference type="EMBL" id="KN716414">
    <property type="protein sequence ID" value="KJH45313.1"/>
    <property type="molecule type" value="Genomic_DNA"/>
</dbReference>
<feature type="transmembrane region" description="Helical" evidence="10">
    <location>
        <begin position="102"/>
        <end position="126"/>
    </location>
</feature>
<keyword evidence="6 10" id="KW-1133">Transmembrane helix</keyword>
<feature type="transmembrane region" description="Helical" evidence="10">
    <location>
        <begin position="29"/>
        <end position="50"/>
    </location>
</feature>
<comment type="subcellular location">
    <subcellularLocation>
        <location evidence="1">Endomembrane system</location>
        <topology evidence="1">Multi-pass membrane protein</topology>
    </subcellularLocation>
</comment>
<accession>A0A0D8XL21</accession>
<keyword evidence="7 10" id="KW-0472">Membrane</keyword>
<feature type="transmembrane region" description="Helical" evidence="10">
    <location>
        <begin position="62"/>
        <end position="82"/>
    </location>
</feature>
<dbReference type="PANTHER" id="PTHR13131">
    <property type="entry name" value="CYSTINOSIN"/>
    <property type="match status" value="1"/>
</dbReference>
<evidence type="ECO:0000256" key="4">
    <source>
        <dbReference type="ARBA" id="ARBA00022692"/>
    </source>
</evidence>
<dbReference type="STRING" id="29172.A0A0D8XL21"/>
<gene>
    <name evidence="11" type="ORF">DICVIV_08630</name>
</gene>
<keyword evidence="4 10" id="KW-0812">Transmembrane</keyword>
<evidence type="ECO:0000256" key="1">
    <source>
        <dbReference type="ARBA" id="ARBA00004127"/>
    </source>
</evidence>
<comment type="similarity">
    <text evidence="2">Belongs to the cystinosin family.</text>
</comment>
<evidence type="ECO:0000256" key="2">
    <source>
        <dbReference type="ARBA" id="ARBA00006855"/>
    </source>
</evidence>
<evidence type="ECO:0000256" key="8">
    <source>
        <dbReference type="ARBA" id="ARBA00048473"/>
    </source>
</evidence>
<keyword evidence="3" id="KW-0813">Transport</keyword>
<feature type="transmembrane region" description="Helical" evidence="10">
    <location>
        <begin position="138"/>
        <end position="161"/>
    </location>
</feature>
<keyword evidence="12" id="KW-1185">Reference proteome</keyword>
<organism evidence="11 12">
    <name type="scientific">Dictyocaulus viviparus</name>
    <name type="common">Bovine lungworm</name>
    <dbReference type="NCBI Taxonomy" id="29172"/>
    <lineage>
        <taxon>Eukaryota</taxon>
        <taxon>Metazoa</taxon>
        <taxon>Ecdysozoa</taxon>
        <taxon>Nematoda</taxon>
        <taxon>Chromadorea</taxon>
        <taxon>Rhabditida</taxon>
        <taxon>Rhabditina</taxon>
        <taxon>Rhabditomorpha</taxon>
        <taxon>Strongyloidea</taxon>
        <taxon>Metastrongylidae</taxon>
        <taxon>Dictyocaulus</taxon>
    </lineage>
</organism>
<reference evidence="11 12" key="1">
    <citation type="submission" date="2013-11" db="EMBL/GenBank/DDBJ databases">
        <title>Draft genome of the bovine lungworm Dictyocaulus viviparus.</title>
        <authorList>
            <person name="Mitreva M."/>
        </authorList>
    </citation>
    <scope>NUCLEOTIDE SEQUENCE [LARGE SCALE GENOMIC DNA]</scope>
    <source>
        <strain evidence="11 12">HannoverDv2000</strain>
    </source>
</reference>
<keyword evidence="5" id="KW-0677">Repeat</keyword>
<dbReference type="GO" id="GO:0012505">
    <property type="term" value="C:endomembrane system"/>
    <property type="evidence" value="ECO:0007669"/>
    <property type="project" value="UniProtKB-SubCell"/>
</dbReference>
<reference evidence="12" key="2">
    <citation type="journal article" date="2016" name="Sci. Rep.">
        <title>Dictyocaulus viviparus genome, variome and transcriptome elucidate lungworm biology and support future intervention.</title>
        <authorList>
            <person name="McNulty S.N."/>
            <person name="Strube C."/>
            <person name="Rosa B.A."/>
            <person name="Martin J.C."/>
            <person name="Tyagi R."/>
            <person name="Choi Y.J."/>
            <person name="Wang Q."/>
            <person name="Hallsworth Pepin K."/>
            <person name="Zhang X."/>
            <person name="Ozersky P."/>
            <person name="Wilson R.K."/>
            <person name="Sternberg P.W."/>
            <person name="Gasser R.B."/>
            <person name="Mitreva M."/>
        </authorList>
    </citation>
    <scope>NUCLEOTIDE SEQUENCE [LARGE SCALE GENOMIC DNA]</scope>
    <source>
        <strain evidence="12">HannoverDv2000</strain>
    </source>
</reference>
<feature type="compositionally biased region" description="Polar residues" evidence="9">
    <location>
        <begin position="217"/>
        <end position="235"/>
    </location>
</feature>
<dbReference type="Pfam" id="PF04193">
    <property type="entry name" value="PQ-loop"/>
    <property type="match status" value="2"/>
</dbReference>
<comment type="catalytic activity">
    <reaction evidence="8">
        <text>L-cystine(out) + H(+)(out) = L-cystine(in) + H(+)(in)</text>
        <dbReference type="Rhea" id="RHEA:66172"/>
        <dbReference type="ChEBI" id="CHEBI:15378"/>
        <dbReference type="ChEBI" id="CHEBI:35491"/>
    </reaction>
    <physiologicalReaction direction="left-to-right" evidence="8">
        <dbReference type="Rhea" id="RHEA:66173"/>
    </physiologicalReaction>
</comment>
<feature type="region of interest" description="Disordered" evidence="9">
    <location>
        <begin position="217"/>
        <end position="243"/>
    </location>
</feature>
<dbReference type="OrthoDB" id="5840060at2759"/>
<dbReference type="InterPro" id="IPR006603">
    <property type="entry name" value="PQ-loop_rpt"/>
</dbReference>